<gene>
    <name evidence="3" type="ORF">SAMN02745134_02859</name>
</gene>
<evidence type="ECO:0000256" key="1">
    <source>
        <dbReference type="SAM" id="Phobius"/>
    </source>
</evidence>
<feature type="transmembrane region" description="Helical" evidence="1">
    <location>
        <begin position="36"/>
        <end position="58"/>
    </location>
</feature>
<organism evidence="3 4">
    <name type="scientific">Clostridium acidisoli DSM 12555</name>
    <dbReference type="NCBI Taxonomy" id="1121291"/>
    <lineage>
        <taxon>Bacteria</taxon>
        <taxon>Bacillati</taxon>
        <taxon>Bacillota</taxon>
        <taxon>Clostridia</taxon>
        <taxon>Eubacteriales</taxon>
        <taxon>Clostridiaceae</taxon>
        <taxon>Clostridium</taxon>
    </lineage>
</organism>
<keyword evidence="4" id="KW-1185">Reference proteome</keyword>
<dbReference type="Proteomes" id="UP000192468">
    <property type="component" value="Unassembled WGS sequence"/>
</dbReference>
<evidence type="ECO:0000313" key="4">
    <source>
        <dbReference type="Proteomes" id="UP000192468"/>
    </source>
</evidence>
<feature type="domain" description="CAAX prenyl protease 2/Lysostaphin resistance protein A-like" evidence="2">
    <location>
        <begin position="118"/>
        <end position="203"/>
    </location>
</feature>
<dbReference type="STRING" id="1121291.SAMN02745134_02859"/>
<feature type="transmembrane region" description="Helical" evidence="1">
    <location>
        <begin position="7"/>
        <end position="30"/>
    </location>
</feature>
<sequence>MKKIFGVNLYFLILVLLQVFGGYILTPFASFLHGRIWLSLLVTQIVFLIFPLLIYLIVTRQPVLATLRLKKLKLKYLPSVIGVSFLVYPIAIFLGLITNLFFKNNVTEVLQKMNSLPLWAFVLIIALTPAICEEMTMRGIILSGYNKMGTAGAAIITGFLFAVLHMNPPQFLYTFALGIILVYLVRLTDSIFASMICHFMFNGINASISWFAARHSVKGNDITSMDPMLRNFAIGLYFILAVMAVVGIVFVIRHIKNISTENETIHLDKVDGTVAIESDNVVYKFIAYLPILISVVFYIVYALNRAN</sequence>
<feature type="transmembrane region" description="Helical" evidence="1">
    <location>
        <begin position="232"/>
        <end position="252"/>
    </location>
</feature>
<keyword evidence="1" id="KW-1133">Transmembrane helix</keyword>
<dbReference type="OrthoDB" id="2035856at2"/>
<protein>
    <recommendedName>
        <fullName evidence="2">CAAX prenyl protease 2/Lysostaphin resistance protein A-like domain-containing protein</fullName>
    </recommendedName>
</protein>
<feature type="transmembrane region" description="Helical" evidence="1">
    <location>
        <begin position="79"/>
        <end position="102"/>
    </location>
</feature>
<accession>A0A1W1XSH1</accession>
<dbReference type="GO" id="GO:0004175">
    <property type="term" value="F:endopeptidase activity"/>
    <property type="evidence" value="ECO:0007669"/>
    <property type="project" value="UniProtKB-ARBA"/>
</dbReference>
<evidence type="ECO:0000313" key="3">
    <source>
        <dbReference type="EMBL" id="SMC26501.1"/>
    </source>
</evidence>
<reference evidence="3 4" key="1">
    <citation type="submission" date="2017-04" db="EMBL/GenBank/DDBJ databases">
        <authorList>
            <person name="Afonso C.L."/>
            <person name="Miller P.J."/>
            <person name="Scott M.A."/>
            <person name="Spackman E."/>
            <person name="Goraichik I."/>
            <person name="Dimitrov K.M."/>
            <person name="Suarez D.L."/>
            <person name="Swayne D.E."/>
        </authorList>
    </citation>
    <scope>NUCLEOTIDE SEQUENCE [LARGE SCALE GENOMIC DNA]</scope>
    <source>
        <strain evidence="3 4">DSM 12555</strain>
    </source>
</reference>
<feature type="transmembrane region" description="Helical" evidence="1">
    <location>
        <begin position="285"/>
        <end position="303"/>
    </location>
</feature>
<proteinExistence type="predicted"/>
<keyword evidence="1" id="KW-0812">Transmembrane</keyword>
<name>A0A1W1XSH1_9CLOT</name>
<dbReference type="EMBL" id="FWXH01000013">
    <property type="protein sequence ID" value="SMC26501.1"/>
    <property type="molecule type" value="Genomic_DNA"/>
</dbReference>
<feature type="transmembrane region" description="Helical" evidence="1">
    <location>
        <begin position="144"/>
        <end position="164"/>
    </location>
</feature>
<dbReference type="RefSeq" id="WP_084116663.1">
    <property type="nucleotide sequence ID" value="NZ_FWXH01000013.1"/>
</dbReference>
<evidence type="ECO:0000259" key="2">
    <source>
        <dbReference type="Pfam" id="PF02517"/>
    </source>
</evidence>
<keyword evidence="1" id="KW-0472">Membrane</keyword>
<dbReference type="Pfam" id="PF02517">
    <property type="entry name" value="Rce1-like"/>
    <property type="match status" value="1"/>
</dbReference>
<dbReference type="AlphaFoldDB" id="A0A1W1XSH1"/>
<feature type="transmembrane region" description="Helical" evidence="1">
    <location>
        <begin position="170"/>
        <end position="185"/>
    </location>
</feature>
<dbReference type="InterPro" id="IPR003675">
    <property type="entry name" value="Rce1/LyrA-like_dom"/>
</dbReference>
<dbReference type="GO" id="GO:0080120">
    <property type="term" value="P:CAAX-box protein maturation"/>
    <property type="evidence" value="ECO:0007669"/>
    <property type="project" value="UniProtKB-ARBA"/>
</dbReference>
<feature type="transmembrane region" description="Helical" evidence="1">
    <location>
        <begin position="192"/>
        <end position="212"/>
    </location>
</feature>
<feature type="transmembrane region" description="Helical" evidence="1">
    <location>
        <begin position="114"/>
        <end position="132"/>
    </location>
</feature>